<dbReference type="OrthoDB" id="2795948at2759"/>
<dbReference type="Gene3D" id="3.80.10.10">
    <property type="entry name" value="Ribonuclease Inhibitor"/>
    <property type="match status" value="1"/>
</dbReference>
<protein>
    <recommendedName>
        <fullName evidence="3">F-box domain-containing protein</fullName>
    </recommendedName>
</protein>
<dbReference type="Proteomes" id="UP000703269">
    <property type="component" value="Unassembled WGS sequence"/>
</dbReference>
<dbReference type="AlphaFoldDB" id="A0A9P3G3Y2"/>
<proteinExistence type="predicted"/>
<name>A0A9P3G3Y2_9APHY</name>
<dbReference type="SUPFAM" id="SSF52047">
    <property type="entry name" value="RNI-like"/>
    <property type="match status" value="1"/>
</dbReference>
<evidence type="ECO:0008006" key="3">
    <source>
        <dbReference type="Google" id="ProtNLM"/>
    </source>
</evidence>
<evidence type="ECO:0000313" key="2">
    <source>
        <dbReference type="Proteomes" id="UP000703269"/>
    </source>
</evidence>
<dbReference type="InterPro" id="IPR032675">
    <property type="entry name" value="LRR_dom_sf"/>
</dbReference>
<keyword evidence="2" id="KW-1185">Reference proteome</keyword>
<accession>A0A9P3G3Y2</accession>
<comment type="caution">
    <text evidence="1">The sequence shown here is derived from an EMBL/GenBank/DDBJ whole genome shotgun (WGS) entry which is preliminary data.</text>
</comment>
<dbReference type="EMBL" id="BPQB01000006">
    <property type="protein sequence ID" value="GJE87419.1"/>
    <property type="molecule type" value="Genomic_DNA"/>
</dbReference>
<gene>
    <name evidence="1" type="ORF">PsYK624_035020</name>
</gene>
<sequence>MGPAIPVEVCELIIDYVALENIAPLPSGLAPQYHFQRRRYHLSTRILVNGKRKLEQTAKHLKANVAKASVIRELYVCSPPRPYSEGQDTHSFSHWSHLFPLRLSGVIPALDKIILVDLNWRFLHPSFFVIAPQLTSTVTTLWMYNLSLTNPGRLTALVSMFPSLQALEVVSITFDSPKRSDSGLRRTAHLPNLHRVKLTRTSHIGHVLSWLSEKACNLRSLAVDVHEPLQPLRDLLLRLPLLSELHMSFARFPGANFDEFIGSLDFGTLRSLRSLTVDAENDSIPALVGPLSSAKKDTLGAITLQLQTRIGNAPQFIADAAPRWAALDASLSEFKNLERVTVRLRAPEGDYAIEGLLPKTHSRRIANITLLDFDEWPW</sequence>
<reference evidence="1 2" key="1">
    <citation type="submission" date="2021-08" db="EMBL/GenBank/DDBJ databases">
        <title>Draft Genome Sequence of Phanerochaete sordida strain YK-624.</title>
        <authorList>
            <person name="Mori T."/>
            <person name="Dohra H."/>
            <person name="Suzuki T."/>
            <person name="Kawagishi H."/>
            <person name="Hirai H."/>
        </authorList>
    </citation>
    <scope>NUCLEOTIDE SEQUENCE [LARGE SCALE GENOMIC DNA]</scope>
    <source>
        <strain evidence="1 2">YK-624</strain>
    </source>
</reference>
<organism evidence="1 2">
    <name type="scientific">Phanerochaete sordida</name>
    <dbReference type="NCBI Taxonomy" id="48140"/>
    <lineage>
        <taxon>Eukaryota</taxon>
        <taxon>Fungi</taxon>
        <taxon>Dikarya</taxon>
        <taxon>Basidiomycota</taxon>
        <taxon>Agaricomycotina</taxon>
        <taxon>Agaricomycetes</taxon>
        <taxon>Polyporales</taxon>
        <taxon>Phanerochaetaceae</taxon>
        <taxon>Phanerochaete</taxon>
    </lineage>
</organism>
<evidence type="ECO:0000313" key="1">
    <source>
        <dbReference type="EMBL" id="GJE87419.1"/>
    </source>
</evidence>